<reference evidence="1" key="1">
    <citation type="journal article" date="2019" name="Sci. Rep.">
        <title>Draft genome of Tanacetum cinerariifolium, the natural source of mosquito coil.</title>
        <authorList>
            <person name="Yamashiro T."/>
            <person name="Shiraishi A."/>
            <person name="Satake H."/>
            <person name="Nakayama K."/>
        </authorList>
    </citation>
    <scope>NUCLEOTIDE SEQUENCE</scope>
</reference>
<keyword evidence="1" id="KW-0067">ATP-binding</keyword>
<sequence length="111" mass="12783">MWCQVMGQTQDYIFREEGIRSLYRGVVSTQLVQNVEALYKDGPWDAQDIGISIELLSLSMPDEDFNVLLFYADLIGLEGDELAQFMPLAGERLLKMMKMMMTYTTDDVERV</sequence>
<dbReference type="Gene3D" id="3.40.50.410">
    <property type="entry name" value="von Willebrand factor, type A domain"/>
    <property type="match status" value="1"/>
</dbReference>
<name>A0A6L2JSK6_TANCI</name>
<keyword evidence="1" id="KW-0378">Hydrolase</keyword>
<organism evidence="1">
    <name type="scientific">Tanacetum cinerariifolium</name>
    <name type="common">Dalmatian daisy</name>
    <name type="synonym">Chrysanthemum cinerariifolium</name>
    <dbReference type="NCBI Taxonomy" id="118510"/>
    <lineage>
        <taxon>Eukaryota</taxon>
        <taxon>Viridiplantae</taxon>
        <taxon>Streptophyta</taxon>
        <taxon>Embryophyta</taxon>
        <taxon>Tracheophyta</taxon>
        <taxon>Spermatophyta</taxon>
        <taxon>Magnoliopsida</taxon>
        <taxon>eudicotyledons</taxon>
        <taxon>Gunneridae</taxon>
        <taxon>Pentapetalae</taxon>
        <taxon>asterids</taxon>
        <taxon>campanulids</taxon>
        <taxon>Asterales</taxon>
        <taxon>Asteraceae</taxon>
        <taxon>Asteroideae</taxon>
        <taxon>Anthemideae</taxon>
        <taxon>Anthemidinae</taxon>
        <taxon>Tanacetum</taxon>
    </lineage>
</organism>
<protein>
    <submittedName>
        <fullName evidence="1">ATP-dependent DNA helicase 2 subunit KU70</fullName>
    </submittedName>
</protein>
<dbReference type="InterPro" id="IPR036465">
    <property type="entry name" value="vWFA_dom_sf"/>
</dbReference>
<keyword evidence="1" id="KW-0547">Nucleotide-binding</keyword>
<gene>
    <name evidence="1" type="ORF">Tci_011657</name>
</gene>
<accession>A0A6L2JSK6</accession>
<evidence type="ECO:0000313" key="1">
    <source>
        <dbReference type="EMBL" id="GEU39679.1"/>
    </source>
</evidence>
<dbReference type="EMBL" id="BKCJ010001205">
    <property type="protein sequence ID" value="GEU39679.1"/>
    <property type="molecule type" value="Genomic_DNA"/>
</dbReference>
<keyword evidence="1" id="KW-0347">Helicase</keyword>
<comment type="caution">
    <text evidence="1">The sequence shown here is derived from an EMBL/GenBank/DDBJ whole genome shotgun (WGS) entry which is preliminary data.</text>
</comment>
<dbReference type="GO" id="GO:0004386">
    <property type="term" value="F:helicase activity"/>
    <property type="evidence" value="ECO:0007669"/>
    <property type="project" value="UniProtKB-KW"/>
</dbReference>
<proteinExistence type="predicted"/>
<dbReference type="AlphaFoldDB" id="A0A6L2JSK6"/>